<reference evidence="1" key="1">
    <citation type="submission" date="2014-11" db="EMBL/GenBank/DDBJ databases">
        <authorList>
            <person name="Amaro Gonzalez C."/>
        </authorList>
    </citation>
    <scope>NUCLEOTIDE SEQUENCE</scope>
</reference>
<dbReference type="AlphaFoldDB" id="A0A0E9WJJ2"/>
<evidence type="ECO:0000313" key="1">
    <source>
        <dbReference type="EMBL" id="JAH89725.1"/>
    </source>
</evidence>
<reference evidence="1" key="2">
    <citation type="journal article" date="2015" name="Fish Shellfish Immunol.">
        <title>Early steps in the European eel (Anguilla anguilla)-Vibrio vulnificus interaction in the gills: Role of the RtxA13 toxin.</title>
        <authorList>
            <person name="Callol A."/>
            <person name="Pajuelo D."/>
            <person name="Ebbesson L."/>
            <person name="Teles M."/>
            <person name="MacKenzie S."/>
            <person name="Amaro C."/>
        </authorList>
    </citation>
    <scope>NUCLEOTIDE SEQUENCE</scope>
</reference>
<name>A0A0E9WJJ2_ANGAN</name>
<sequence>MTVCEILSFPPQRGQENSHSLGKFLLRCTCFYEKGSESYMYS</sequence>
<organism evidence="1">
    <name type="scientific">Anguilla anguilla</name>
    <name type="common">European freshwater eel</name>
    <name type="synonym">Muraena anguilla</name>
    <dbReference type="NCBI Taxonomy" id="7936"/>
    <lineage>
        <taxon>Eukaryota</taxon>
        <taxon>Metazoa</taxon>
        <taxon>Chordata</taxon>
        <taxon>Craniata</taxon>
        <taxon>Vertebrata</taxon>
        <taxon>Euteleostomi</taxon>
        <taxon>Actinopterygii</taxon>
        <taxon>Neopterygii</taxon>
        <taxon>Teleostei</taxon>
        <taxon>Anguilliformes</taxon>
        <taxon>Anguillidae</taxon>
        <taxon>Anguilla</taxon>
    </lineage>
</organism>
<dbReference type="EMBL" id="GBXM01018852">
    <property type="protein sequence ID" value="JAH89725.1"/>
    <property type="molecule type" value="Transcribed_RNA"/>
</dbReference>
<accession>A0A0E9WJJ2</accession>
<proteinExistence type="predicted"/>
<protein>
    <submittedName>
        <fullName evidence="1">Uncharacterized protein</fullName>
    </submittedName>
</protein>